<dbReference type="PANTHER" id="PTHR43280">
    <property type="entry name" value="ARAC-FAMILY TRANSCRIPTIONAL REGULATOR"/>
    <property type="match status" value="1"/>
</dbReference>
<evidence type="ECO:0000256" key="1">
    <source>
        <dbReference type="ARBA" id="ARBA00023015"/>
    </source>
</evidence>
<reference evidence="6" key="1">
    <citation type="submission" date="2018-08" db="EMBL/GenBank/DDBJ databases">
        <authorList>
            <person name="Chevrot R."/>
        </authorList>
    </citation>
    <scope>NUCLEOTIDE SEQUENCE [LARGE SCALE GENOMIC DNA]</scope>
</reference>
<dbReference type="SUPFAM" id="SSF46689">
    <property type="entry name" value="Homeodomain-like"/>
    <property type="match status" value="2"/>
</dbReference>
<dbReference type="InterPro" id="IPR009057">
    <property type="entry name" value="Homeodomain-like_sf"/>
</dbReference>
<dbReference type="InterPro" id="IPR014710">
    <property type="entry name" value="RmlC-like_jellyroll"/>
</dbReference>
<dbReference type="GO" id="GO:0003700">
    <property type="term" value="F:DNA-binding transcription factor activity"/>
    <property type="evidence" value="ECO:0007669"/>
    <property type="project" value="InterPro"/>
</dbReference>
<dbReference type="InterPro" id="IPR018062">
    <property type="entry name" value="HTH_AraC-typ_CS"/>
</dbReference>
<dbReference type="PROSITE" id="PS01124">
    <property type="entry name" value="HTH_ARAC_FAMILY_2"/>
    <property type="match status" value="1"/>
</dbReference>
<dbReference type="InterPro" id="IPR018060">
    <property type="entry name" value="HTH_AraC"/>
</dbReference>
<accession>A0A383RAG0</accession>
<dbReference type="SMART" id="SM00342">
    <property type="entry name" value="HTH_ARAC"/>
    <property type="match status" value="1"/>
</dbReference>
<dbReference type="Proteomes" id="UP000304148">
    <property type="component" value="Chromosome"/>
</dbReference>
<evidence type="ECO:0000256" key="3">
    <source>
        <dbReference type="ARBA" id="ARBA00023163"/>
    </source>
</evidence>
<evidence type="ECO:0000313" key="5">
    <source>
        <dbReference type="EMBL" id="SYX83484.1"/>
    </source>
</evidence>
<organism evidence="5 6">
    <name type="scientific">Paenibacillus alvei</name>
    <name type="common">Bacillus alvei</name>
    <dbReference type="NCBI Taxonomy" id="44250"/>
    <lineage>
        <taxon>Bacteria</taxon>
        <taxon>Bacillati</taxon>
        <taxon>Bacillota</taxon>
        <taxon>Bacilli</taxon>
        <taxon>Bacillales</taxon>
        <taxon>Paenibacillaceae</taxon>
        <taxon>Paenibacillus</taxon>
    </lineage>
</organism>
<name>A0A383RAG0_PAEAL</name>
<proteinExistence type="predicted"/>
<dbReference type="PROSITE" id="PS00041">
    <property type="entry name" value="HTH_ARAC_FAMILY_1"/>
    <property type="match status" value="1"/>
</dbReference>
<dbReference type="GO" id="GO:0043565">
    <property type="term" value="F:sequence-specific DNA binding"/>
    <property type="evidence" value="ECO:0007669"/>
    <property type="project" value="InterPro"/>
</dbReference>
<evidence type="ECO:0000256" key="2">
    <source>
        <dbReference type="ARBA" id="ARBA00023125"/>
    </source>
</evidence>
<keyword evidence="2" id="KW-0238">DNA-binding</keyword>
<dbReference type="Gene3D" id="2.60.120.10">
    <property type="entry name" value="Jelly Rolls"/>
    <property type="match status" value="1"/>
</dbReference>
<feature type="domain" description="HTH araC/xylS-type" evidence="4">
    <location>
        <begin position="186"/>
        <end position="284"/>
    </location>
</feature>
<dbReference type="PANTHER" id="PTHR43280:SF2">
    <property type="entry name" value="HTH-TYPE TRANSCRIPTIONAL REGULATOR EXSA"/>
    <property type="match status" value="1"/>
</dbReference>
<evidence type="ECO:0000313" key="6">
    <source>
        <dbReference type="Proteomes" id="UP000304148"/>
    </source>
</evidence>
<dbReference type="InterPro" id="IPR003313">
    <property type="entry name" value="AraC-bd"/>
</dbReference>
<keyword evidence="1" id="KW-0805">Transcription regulation</keyword>
<dbReference type="SUPFAM" id="SSF51215">
    <property type="entry name" value="Regulatory protein AraC"/>
    <property type="match status" value="1"/>
</dbReference>
<dbReference type="RefSeq" id="WP_138185568.1">
    <property type="nucleotide sequence ID" value="NZ_LS992241.1"/>
</dbReference>
<protein>
    <submittedName>
        <fullName evidence="5">AraC family transcriptional regulator</fullName>
    </submittedName>
</protein>
<gene>
    <name evidence="5" type="ORF">PBLR_11906</name>
</gene>
<sequence length="292" mass="34097">MYPYNLQGDEEIYGDFPFTLKIHHLEASVPAHVHHFIEFTYVIEGSGKELINGVEKELTPGTFTLVFPHQVHELDIREGEELKLYVGAIGLKAFFGAGESLLALHSLLKGAEGDSNTTYHLDTSTAERIHLLLQDMFEEMQEHRPWSRMIYLAKLTELFVWFDRYRISHLHEGAHTGEDHLRRGMWEVVYYVYQNFKEEITLEFLAQKYNYSSSYISTAFKQMVGENYYSFLERIRVAHACNLLISTDMKITEIGFEAGFRSYPTFNRVFQNRMETSPTKYRQQNHIALLKS</sequence>
<keyword evidence="3" id="KW-0804">Transcription</keyword>
<dbReference type="EMBL" id="LS992241">
    <property type="protein sequence ID" value="SYX83484.1"/>
    <property type="molecule type" value="Genomic_DNA"/>
</dbReference>
<dbReference type="InterPro" id="IPR037923">
    <property type="entry name" value="HTH-like"/>
</dbReference>
<dbReference type="Gene3D" id="1.10.10.60">
    <property type="entry name" value="Homeodomain-like"/>
    <property type="match status" value="2"/>
</dbReference>
<evidence type="ECO:0000259" key="4">
    <source>
        <dbReference type="PROSITE" id="PS01124"/>
    </source>
</evidence>
<dbReference type="AlphaFoldDB" id="A0A383RAG0"/>
<dbReference type="Pfam" id="PF12833">
    <property type="entry name" value="HTH_18"/>
    <property type="match status" value="1"/>
</dbReference>
<dbReference type="Pfam" id="PF02311">
    <property type="entry name" value="AraC_binding"/>
    <property type="match status" value="1"/>
</dbReference>